<gene>
    <name evidence="2" type="ORF">IQ260_19280</name>
</gene>
<organism evidence="2 3">
    <name type="scientific">Leptolyngbya cf. ectocarpi LEGE 11479</name>
    <dbReference type="NCBI Taxonomy" id="1828722"/>
    <lineage>
        <taxon>Bacteria</taxon>
        <taxon>Bacillati</taxon>
        <taxon>Cyanobacteriota</taxon>
        <taxon>Cyanophyceae</taxon>
        <taxon>Leptolyngbyales</taxon>
        <taxon>Leptolyngbyaceae</taxon>
        <taxon>Leptolyngbya group</taxon>
        <taxon>Leptolyngbya</taxon>
    </lineage>
</organism>
<reference evidence="2" key="1">
    <citation type="submission" date="2020-10" db="EMBL/GenBank/DDBJ databases">
        <authorList>
            <person name="Castelo-Branco R."/>
            <person name="Eusebio N."/>
            <person name="Adriana R."/>
            <person name="Vieira A."/>
            <person name="Brugerolle De Fraissinette N."/>
            <person name="Rezende De Castro R."/>
            <person name="Schneider M.P."/>
            <person name="Vasconcelos V."/>
            <person name="Leao P.N."/>
        </authorList>
    </citation>
    <scope>NUCLEOTIDE SEQUENCE</scope>
    <source>
        <strain evidence="2">LEGE 11479</strain>
    </source>
</reference>
<feature type="domain" description="GUN4-like" evidence="1">
    <location>
        <begin position="158"/>
        <end position="292"/>
    </location>
</feature>
<dbReference type="InterPro" id="IPR016187">
    <property type="entry name" value="CTDL_fold"/>
</dbReference>
<dbReference type="GO" id="GO:0046906">
    <property type="term" value="F:tetrapyrrole binding"/>
    <property type="evidence" value="ECO:0007669"/>
    <property type="project" value="TreeGrafter"/>
</dbReference>
<evidence type="ECO:0000259" key="1">
    <source>
        <dbReference type="Pfam" id="PF05419"/>
    </source>
</evidence>
<dbReference type="PANTHER" id="PTHR34800:SF1">
    <property type="entry name" value="TETRAPYRROLE-BINDING PROTEIN, CHLOROPLASTIC"/>
    <property type="match status" value="1"/>
</dbReference>
<dbReference type="Gene3D" id="1.25.40.620">
    <property type="match status" value="1"/>
</dbReference>
<keyword evidence="3" id="KW-1185">Reference proteome</keyword>
<dbReference type="CDD" id="cd16383">
    <property type="entry name" value="GUN4"/>
    <property type="match status" value="1"/>
</dbReference>
<dbReference type="EMBL" id="JADEXP010000201">
    <property type="protein sequence ID" value="MBE9068791.1"/>
    <property type="molecule type" value="Genomic_DNA"/>
</dbReference>
<evidence type="ECO:0000313" key="3">
    <source>
        <dbReference type="Proteomes" id="UP000615026"/>
    </source>
</evidence>
<evidence type="ECO:0000313" key="2">
    <source>
        <dbReference type="EMBL" id="MBE9068791.1"/>
    </source>
</evidence>
<dbReference type="InterPro" id="IPR008629">
    <property type="entry name" value="GUN4-like"/>
</dbReference>
<dbReference type="Pfam" id="PF05419">
    <property type="entry name" value="GUN4"/>
    <property type="match status" value="1"/>
</dbReference>
<dbReference type="Proteomes" id="UP000615026">
    <property type="component" value="Unassembled WGS sequence"/>
</dbReference>
<dbReference type="InterPro" id="IPR037215">
    <property type="entry name" value="GUN4-like_sf"/>
</dbReference>
<sequence length="311" mass="36162">MTEATPFVLAILDTPTTEKLKFARRIVIEEKSKTQLSIKDLLENQLTNIDLGRLINAKVLLEERFKRNDKTLLSKPITWAEYSLFLENQRLGQFHSHAYEYYADCYSKGNQPVRGISSVDAQWFCGWLSTQTELALDENTYHYRPYILNTTLCIIREQVHPRYGDLINYLANALWREADKETAAVMLDVTNRKELGWLDIDNIEGFPHSDLQLIDRLWVQFTGGHFGFSVQKEIYLSCGAAADNKYYDKAYRKFVTQVGWRKNGFWQPETKTQWDLTAPRGHLPLKVYYGVWRAMGKRLYGVDSLLSHTSL</sequence>
<dbReference type="AlphaFoldDB" id="A0A928ZWL6"/>
<name>A0A928ZWL6_LEPEC</name>
<dbReference type="PANTHER" id="PTHR34800">
    <property type="entry name" value="TETRAPYRROLE-BINDING PROTEIN, CHLOROPLASTIC"/>
    <property type="match status" value="1"/>
</dbReference>
<dbReference type="SUPFAM" id="SSF140869">
    <property type="entry name" value="GUN4-like"/>
    <property type="match status" value="1"/>
</dbReference>
<accession>A0A928ZWL6</accession>
<dbReference type="SUPFAM" id="SSF56436">
    <property type="entry name" value="C-type lectin-like"/>
    <property type="match status" value="1"/>
</dbReference>
<dbReference type="RefSeq" id="WP_193994724.1">
    <property type="nucleotide sequence ID" value="NZ_JADEXP010000201.1"/>
</dbReference>
<proteinExistence type="predicted"/>
<protein>
    <submittedName>
        <fullName evidence="2">GUN4 domain-containing protein</fullName>
    </submittedName>
</protein>
<dbReference type="Gene3D" id="1.10.10.1770">
    <property type="entry name" value="Gun4-like"/>
    <property type="match status" value="1"/>
</dbReference>
<comment type="caution">
    <text evidence="2">The sequence shown here is derived from an EMBL/GenBank/DDBJ whole genome shotgun (WGS) entry which is preliminary data.</text>
</comment>